<dbReference type="EMBL" id="CAAALY010281098">
    <property type="protein sequence ID" value="VEL43406.1"/>
    <property type="molecule type" value="Genomic_DNA"/>
</dbReference>
<dbReference type="Proteomes" id="UP000784294">
    <property type="component" value="Unassembled WGS sequence"/>
</dbReference>
<comment type="caution">
    <text evidence="1">The sequence shown here is derived from an EMBL/GenBank/DDBJ whole genome shotgun (WGS) entry which is preliminary data.</text>
</comment>
<sequence>MDMGLILTILPAFIVPMLNHSTKIALRTMRTTKRGLRKKPNR</sequence>
<organism evidence="1 2">
    <name type="scientific">Protopolystoma xenopodis</name>
    <dbReference type="NCBI Taxonomy" id="117903"/>
    <lineage>
        <taxon>Eukaryota</taxon>
        <taxon>Metazoa</taxon>
        <taxon>Spiralia</taxon>
        <taxon>Lophotrochozoa</taxon>
        <taxon>Platyhelminthes</taxon>
        <taxon>Monogenea</taxon>
        <taxon>Polyopisthocotylea</taxon>
        <taxon>Polystomatidea</taxon>
        <taxon>Polystomatidae</taxon>
        <taxon>Protopolystoma</taxon>
    </lineage>
</organism>
<evidence type="ECO:0000313" key="1">
    <source>
        <dbReference type="EMBL" id="VEL43406.1"/>
    </source>
</evidence>
<reference evidence="1" key="1">
    <citation type="submission" date="2018-11" db="EMBL/GenBank/DDBJ databases">
        <authorList>
            <consortium name="Pathogen Informatics"/>
        </authorList>
    </citation>
    <scope>NUCLEOTIDE SEQUENCE</scope>
</reference>
<keyword evidence="2" id="KW-1185">Reference proteome</keyword>
<evidence type="ECO:0000313" key="2">
    <source>
        <dbReference type="Proteomes" id="UP000784294"/>
    </source>
</evidence>
<proteinExistence type="predicted"/>
<accession>A0A448XRV2</accession>
<dbReference type="AlphaFoldDB" id="A0A448XRV2"/>
<name>A0A448XRV2_9PLAT</name>
<protein>
    <submittedName>
        <fullName evidence="1">Uncharacterized protein</fullName>
    </submittedName>
</protein>
<gene>
    <name evidence="1" type="ORF">PXEA_LOCUS36846</name>
</gene>